<dbReference type="EMBL" id="CP155447">
    <property type="protein sequence ID" value="XBH00902.1"/>
    <property type="molecule type" value="Genomic_DNA"/>
</dbReference>
<dbReference type="RefSeq" id="WP_406693585.1">
    <property type="nucleotide sequence ID" value="NZ_CP155447.1"/>
</dbReference>
<evidence type="ECO:0000313" key="2">
    <source>
        <dbReference type="EMBL" id="XBH00902.1"/>
    </source>
</evidence>
<organism evidence="2">
    <name type="scientific">Singulisphaera sp. Ch08</name>
    <dbReference type="NCBI Taxonomy" id="3120278"/>
    <lineage>
        <taxon>Bacteria</taxon>
        <taxon>Pseudomonadati</taxon>
        <taxon>Planctomycetota</taxon>
        <taxon>Planctomycetia</taxon>
        <taxon>Isosphaerales</taxon>
        <taxon>Isosphaeraceae</taxon>
        <taxon>Singulisphaera</taxon>
    </lineage>
</organism>
<dbReference type="AlphaFoldDB" id="A0AAU7C7F5"/>
<name>A0AAU7C7F5_9BACT</name>
<sequence>MTDIPDDAEGLTPGSNLPAAEQREGSEPSRGPNNSKVAPDLASMAPWLQAGFLTLGILSAMGPSSVLFTGAAPSSSGTLSVVLDALTRVFASALIGWLSAQLVRAIATALDAQAKRVETAESAERLLISALGRVAEALERSATVASVHVAVPANPVAEIGKAIQEAKWDHADTLIRAFIEAHPDDPAGPRLTRELETARAVEARGLHAKLDAAREANDPDRVLDLRDGLRPLLEDEALRTLDQDLIRWLMVVIQKRLRGGTIRVDMVELATKVAERFDHTTEGASLHAALPTLRRSAGLCARCAKPYTGIADACSECLTPQPLPSFGTEFDPEPGSAEDDDRDQTFSLEDSV</sequence>
<feature type="compositionally biased region" description="Acidic residues" evidence="1">
    <location>
        <begin position="330"/>
        <end position="342"/>
    </location>
</feature>
<protein>
    <submittedName>
        <fullName evidence="2">Uncharacterized protein</fullName>
    </submittedName>
</protein>
<feature type="region of interest" description="Disordered" evidence="1">
    <location>
        <begin position="1"/>
        <end position="38"/>
    </location>
</feature>
<proteinExistence type="predicted"/>
<accession>A0AAU7C7F5</accession>
<reference evidence="2" key="1">
    <citation type="submission" date="2024-05" db="EMBL/GenBank/DDBJ databases">
        <title>Planctomycetes of the genus Singulisphaera possess chitinolytic capabilities.</title>
        <authorList>
            <person name="Ivanova A."/>
        </authorList>
    </citation>
    <scope>NUCLEOTIDE SEQUENCE</scope>
    <source>
        <strain evidence="2">Ch08T</strain>
    </source>
</reference>
<evidence type="ECO:0000256" key="1">
    <source>
        <dbReference type="SAM" id="MobiDB-lite"/>
    </source>
</evidence>
<feature type="region of interest" description="Disordered" evidence="1">
    <location>
        <begin position="323"/>
        <end position="352"/>
    </location>
</feature>
<gene>
    <name evidence="2" type="ORF">V5E97_21340</name>
</gene>